<dbReference type="RefSeq" id="WP_320184030.1">
    <property type="nucleotide sequence ID" value="NZ_CP138332.1"/>
</dbReference>
<accession>A0ABW6BDW8</accession>
<sequence>MFKTLKKSTKVVLSIFLVLLVLRIALTPIVKSYVNKQLNELPGYKGHVDDIEISLYRGAYQIRGLVLDKISDTTKYAFLNIQHADLSIEWKSIWKGKLVSEIELSAPQIHILRESADLSKEPSRRHWSETVKSLMPITINKLVIQKGSFTYLDRQASPHIDLHVDSMQLTAYNLANVDEDNGQLPATLSISGTSIGGGKLNGDMKLNILKEIPDFDLDLELRDVDMTSLNSFIKEYATVDVERGTFSVFTELKLIDGQIDGYVKPFVKDLKVLDWKKDVKKGGFFQAAKEAVVGLVAKVVENPKKETVATTVVIEGNIKDPKTSTWQTFLGILKNGFIKALKQGIEGTV</sequence>
<reference evidence="2" key="1">
    <citation type="journal article" date="2019" name="Int. J. Syst. Evol. Microbiol.">
        <title>The Global Catalogue of Microorganisms (GCM) 10K type strain sequencing project: providing services to taxonomists for standard genome sequencing and annotation.</title>
        <authorList>
            <consortium name="The Broad Institute Genomics Platform"/>
            <consortium name="The Broad Institute Genome Sequencing Center for Infectious Disease"/>
            <person name="Wu L."/>
            <person name="Ma J."/>
        </authorList>
    </citation>
    <scope>NUCLEOTIDE SEQUENCE [LARGE SCALE GENOMIC DNA]</scope>
    <source>
        <strain evidence="2">KCTC 22814</strain>
    </source>
</reference>
<protein>
    <submittedName>
        <fullName evidence="1">DUF748 domain-containing protein</fullName>
    </submittedName>
</protein>
<dbReference type="InterPro" id="IPR008023">
    <property type="entry name" value="DUF748"/>
</dbReference>
<keyword evidence="2" id="KW-1185">Reference proteome</keyword>
<organism evidence="1 2">
    <name type="scientific">Sphingobacterium bambusae</name>
    <dbReference type="NCBI Taxonomy" id="662858"/>
    <lineage>
        <taxon>Bacteria</taxon>
        <taxon>Pseudomonadati</taxon>
        <taxon>Bacteroidota</taxon>
        <taxon>Sphingobacteriia</taxon>
        <taxon>Sphingobacteriales</taxon>
        <taxon>Sphingobacteriaceae</taxon>
        <taxon>Sphingobacterium</taxon>
    </lineage>
</organism>
<dbReference type="EMBL" id="JBHUPB010000003">
    <property type="protein sequence ID" value="MFD2966239.1"/>
    <property type="molecule type" value="Genomic_DNA"/>
</dbReference>
<evidence type="ECO:0000313" key="1">
    <source>
        <dbReference type="EMBL" id="MFD2966239.1"/>
    </source>
</evidence>
<gene>
    <name evidence="1" type="ORF">ACFS7Y_02520</name>
</gene>
<dbReference type="Pfam" id="PF05359">
    <property type="entry name" value="DUF748"/>
    <property type="match status" value="2"/>
</dbReference>
<evidence type="ECO:0000313" key="2">
    <source>
        <dbReference type="Proteomes" id="UP001597525"/>
    </source>
</evidence>
<proteinExistence type="predicted"/>
<comment type="caution">
    <text evidence="1">The sequence shown here is derived from an EMBL/GenBank/DDBJ whole genome shotgun (WGS) entry which is preliminary data.</text>
</comment>
<dbReference type="Proteomes" id="UP001597525">
    <property type="component" value="Unassembled WGS sequence"/>
</dbReference>
<name>A0ABW6BDW8_9SPHI</name>